<dbReference type="EnsemblPlants" id="AET4Gv20247700.8">
    <property type="protein sequence ID" value="AET4Gv20247700.8"/>
    <property type="gene ID" value="AET4Gv20247700"/>
</dbReference>
<dbReference type="EnsemblPlants" id="AET4Gv20247700.11">
    <property type="protein sequence ID" value="AET4Gv20247700.11"/>
    <property type="gene ID" value="AET4Gv20247700"/>
</dbReference>
<dbReference type="Gramene" id="AET4Gv20247700.8">
    <property type="protein sequence ID" value="AET4Gv20247700.8"/>
    <property type="gene ID" value="AET4Gv20247700"/>
</dbReference>
<dbReference type="Proteomes" id="UP000015105">
    <property type="component" value="Chromosome 4D"/>
</dbReference>
<dbReference type="EnsemblPlants" id="AET4Gv20247700.4">
    <property type="protein sequence ID" value="AET4Gv20247700.4"/>
    <property type="gene ID" value="AET4Gv20247700"/>
</dbReference>
<dbReference type="PANTHER" id="PTHR47482:SF5">
    <property type="entry name" value="FAR1 DOMAIN-CONTAINING PROTEIN"/>
    <property type="match status" value="1"/>
</dbReference>
<dbReference type="EnsemblPlants" id="AET4Gv20247700.13">
    <property type="protein sequence ID" value="AET4Gv20247700.13"/>
    <property type="gene ID" value="AET4Gv20247700"/>
</dbReference>
<proteinExistence type="predicted"/>
<dbReference type="Gramene" id="AET4Gv20247700.11">
    <property type="protein sequence ID" value="AET4Gv20247700.11"/>
    <property type="gene ID" value="AET4Gv20247700"/>
</dbReference>
<evidence type="ECO:0008006" key="3">
    <source>
        <dbReference type="Google" id="ProtNLM"/>
    </source>
</evidence>
<dbReference type="Gramene" id="AET4Gv20247700.14">
    <property type="protein sequence ID" value="AET4Gv20247700.14"/>
    <property type="gene ID" value="AET4Gv20247700"/>
</dbReference>
<dbReference type="Gramene" id="AET4Gv20247700.12">
    <property type="protein sequence ID" value="AET4Gv20247700.12"/>
    <property type="gene ID" value="AET4Gv20247700"/>
</dbReference>
<evidence type="ECO:0000313" key="1">
    <source>
        <dbReference type="EnsemblPlants" id="AET4Gv20247700.8"/>
    </source>
</evidence>
<keyword evidence="2" id="KW-1185">Reference proteome</keyword>
<dbReference type="Gramene" id="AET4Gv20247700.4">
    <property type="protein sequence ID" value="AET4Gv20247700.4"/>
    <property type="gene ID" value="AET4Gv20247700"/>
</dbReference>
<dbReference type="EnsemblPlants" id="AET4Gv20247700.12">
    <property type="protein sequence ID" value="AET4Gv20247700.12"/>
    <property type="gene ID" value="AET4Gv20247700"/>
</dbReference>
<reference evidence="2" key="2">
    <citation type="journal article" date="2017" name="Nat. Plants">
        <title>The Aegilops tauschii genome reveals multiple impacts of transposons.</title>
        <authorList>
            <person name="Zhao G."/>
            <person name="Zou C."/>
            <person name="Li K."/>
            <person name="Wang K."/>
            <person name="Li T."/>
            <person name="Gao L."/>
            <person name="Zhang X."/>
            <person name="Wang H."/>
            <person name="Yang Z."/>
            <person name="Liu X."/>
            <person name="Jiang W."/>
            <person name="Mao L."/>
            <person name="Kong X."/>
            <person name="Jiao Y."/>
            <person name="Jia J."/>
        </authorList>
    </citation>
    <scope>NUCLEOTIDE SEQUENCE [LARGE SCALE GENOMIC DNA]</scope>
    <source>
        <strain evidence="2">cv. AL8/78</strain>
    </source>
</reference>
<dbReference type="Gramene" id="AET4Gv20247700.13">
    <property type="protein sequence ID" value="AET4Gv20247700.13"/>
    <property type="gene ID" value="AET4Gv20247700"/>
</dbReference>
<reference evidence="1" key="4">
    <citation type="submission" date="2019-03" db="UniProtKB">
        <authorList>
            <consortium name="EnsemblPlants"/>
        </authorList>
    </citation>
    <scope>IDENTIFICATION</scope>
</reference>
<name>A0A453HNP0_AEGTS</name>
<dbReference type="Gramene" id="AET4Gv20247700.5">
    <property type="protein sequence ID" value="AET4Gv20247700.5"/>
    <property type="gene ID" value="AET4Gv20247700"/>
</dbReference>
<reference evidence="1" key="5">
    <citation type="journal article" date="2021" name="G3 (Bethesda)">
        <title>Aegilops tauschii genome assembly Aet v5.0 features greater sequence contiguity and improved annotation.</title>
        <authorList>
            <person name="Wang L."/>
            <person name="Zhu T."/>
            <person name="Rodriguez J.C."/>
            <person name="Deal K.R."/>
            <person name="Dubcovsky J."/>
            <person name="McGuire P.E."/>
            <person name="Lux T."/>
            <person name="Spannagl M."/>
            <person name="Mayer K.F.X."/>
            <person name="Baldrich P."/>
            <person name="Meyers B.C."/>
            <person name="Huo N."/>
            <person name="Gu Y.Q."/>
            <person name="Zhou H."/>
            <person name="Devos K.M."/>
            <person name="Bennetzen J.L."/>
            <person name="Unver T."/>
            <person name="Budak H."/>
            <person name="Gulick P.J."/>
            <person name="Galiba G."/>
            <person name="Kalapos B."/>
            <person name="Nelson D.R."/>
            <person name="Li P."/>
            <person name="You F.M."/>
            <person name="Luo M.C."/>
            <person name="Dvorak J."/>
        </authorList>
    </citation>
    <scope>NUCLEOTIDE SEQUENCE [LARGE SCALE GENOMIC DNA]</scope>
    <source>
        <strain evidence="1">cv. AL8/78</strain>
    </source>
</reference>
<sequence>MQEIVCGCSGNPEAENNHSCRCECPALIRLLRADDKSWFITEHHEKHNHSMSLTMGEKVHWPSQKRIYLYTKDLVKAEQCKSRENLQHHRKLFWVYGKFPFH</sequence>
<dbReference type="PANTHER" id="PTHR47482">
    <property type="entry name" value="OS11G0632001 PROTEIN"/>
    <property type="match status" value="1"/>
</dbReference>
<reference evidence="1" key="3">
    <citation type="journal article" date="2017" name="Nature">
        <title>Genome sequence of the progenitor of the wheat D genome Aegilops tauschii.</title>
        <authorList>
            <person name="Luo M.C."/>
            <person name="Gu Y.Q."/>
            <person name="Puiu D."/>
            <person name="Wang H."/>
            <person name="Twardziok S.O."/>
            <person name="Deal K.R."/>
            <person name="Huo N."/>
            <person name="Zhu T."/>
            <person name="Wang L."/>
            <person name="Wang Y."/>
            <person name="McGuire P.E."/>
            <person name="Liu S."/>
            <person name="Long H."/>
            <person name="Ramasamy R.K."/>
            <person name="Rodriguez J.C."/>
            <person name="Van S.L."/>
            <person name="Yuan L."/>
            <person name="Wang Z."/>
            <person name="Xia Z."/>
            <person name="Xiao L."/>
            <person name="Anderson O.D."/>
            <person name="Ouyang S."/>
            <person name="Liang Y."/>
            <person name="Zimin A.V."/>
            <person name="Pertea G."/>
            <person name="Qi P."/>
            <person name="Bennetzen J.L."/>
            <person name="Dai X."/>
            <person name="Dawson M.W."/>
            <person name="Muller H.G."/>
            <person name="Kugler K."/>
            <person name="Rivarola-Duarte L."/>
            <person name="Spannagl M."/>
            <person name="Mayer K.F.X."/>
            <person name="Lu F.H."/>
            <person name="Bevan M.W."/>
            <person name="Leroy P."/>
            <person name="Li P."/>
            <person name="You F.M."/>
            <person name="Sun Q."/>
            <person name="Liu Z."/>
            <person name="Lyons E."/>
            <person name="Wicker T."/>
            <person name="Salzberg S.L."/>
            <person name="Devos K.M."/>
            <person name="Dvorak J."/>
        </authorList>
    </citation>
    <scope>NUCLEOTIDE SEQUENCE [LARGE SCALE GENOMIC DNA]</scope>
    <source>
        <strain evidence="1">cv. AL8/78</strain>
    </source>
</reference>
<dbReference type="EnsemblPlants" id="AET4Gv20247700.5">
    <property type="protein sequence ID" value="AET4Gv20247700.5"/>
    <property type="gene ID" value="AET4Gv20247700"/>
</dbReference>
<dbReference type="AlphaFoldDB" id="A0A453HNP0"/>
<evidence type="ECO:0000313" key="2">
    <source>
        <dbReference type="Proteomes" id="UP000015105"/>
    </source>
</evidence>
<protein>
    <recommendedName>
        <fullName evidence="3">FAR1 domain-containing protein</fullName>
    </recommendedName>
</protein>
<reference evidence="2" key="1">
    <citation type="journal article" date="2014" name="Science">
        <title>Ancient hybridizations among the ancestral genomes of bread wheat.</title>
        <authorList>
            <consortium name="International Wheat Genome Sequencing Consortium,"/>
            <person name="Marcussen T."/>
            <person name="Sandve S.R."/>
            <person name="Heier L."/>
            <person name="Spannagl M."/>
            <person name="Pfeifer M."/>
            <person name="Jakobsen K.S."/>
            <person name="Wulff B.B."/>
            <person name="Steuernagel B."/>
            <person name="Mayer K.F."/>
            <person name="Olsen O.A."/>
        </authorList>
    </citation>
    <scope>NUCLEOTIDE SEQUENCE [LARGE SCALE GENOMIC DNA]</scope>
    <source>
        <strain evidence="2">cv. AL8/78</strain>
    </source>
</reference>
<accession>A0A453HNP0</accession>
<dbReference type="Gramene" id="AET4Gv20247700.6">
    <property type="protein sequence ID" value="AET4Gv20247700.6"/>
    <property type="gene ID" value="AET4Gv20247700"/>
</dbReference>
<dbReference type="Gramene" id="AET4Gv20247700.9">
    <property type="protein sequence ID" value="AET4Gv20247700.9"/>
    <property type="gene ID" value="AET4Gv20247700"/>
</dbReference>
<organism evidence="1 2">
    <name type="scientific">Aegilops tauschii subsp. strangulata</name>
    <name type="common">Goatgrass</name>
    <dbReference type="NCBI Taxonomy" id="200361"/>
    <lineage>
        <taxon>Eukaryota</taxon>
        <taxon>Viridiplantae</taxon>
        <taxon>Streptophyta</taxon>
        <taxon>Embryophyta</taxon>
        <taxon>Tracheophyta</taxon>
        <taxon>Spermatophyta</taxon>
        <taxon>Magnoliopsida</taxon>
        <taxon>Liliopsida</taxon>
        <taxon>Poales</taxon>
        <taxon>Poaceae</taxon>
        <taxon>BOP clade</taxon>
        <taxon>Pooideae</taxon>
        <taxon>Triticodae</taxon>
        <taxon>Triticeae</taxon>
        <taxon>Triticinae</taxon>
        <taxon>Aegilops</taxon>
    </lineage>
</organism>
<dbReference type="EnsemblPlants" id="AET4Gv20247700.6">
    <property type="protein sequence ID" value="AET4Gv20247700.6"/>
    <property type="gene ID" value="AET4Gv20247700"/>
</dbReference>
<dbReference type="EnsemblPlants" id="AET4Gv20247700.9">
    <property type="protein sequence ID" value="AET4Gv20247700.9"/>
    <property type="gene ID" value="AET4Gv20247700"/>
</dbReference>
<dbReference type="EnsemblPlants" id="AET4Gv20247700.14">
    <property type="protein sequence ID" value="AET4Gv20247700.14"/>
    <property type="gene ID" value="AET4Gv20247700"/>
</dbReference>